<feature type="transmembrane region" description="Helical" evidence="11">
    <location>
        <begin position="20"/>
        <end position="39"/>
    </location>
</feature>
<dbReference type="PANTHER" id="PTHR12468:SF2">
    <property type="entry name" value="GPI MANNOSYLTRANSFERASE 2"/>
    <property type="match status" value="1"/>
</dbReference>
<feature type="transmembrane region" description="Helical" evidence="11">
    <location>
        <begin position="157"/>
        <end position="176"/>
    </location>
</feature>
<evidence type="ECO:0000256" key="7">
    <source>
        <dbReference type="ARBA" id="ARBA00022692"/>
    </source>
</evidence>
<evidence type="ECO:0000256" key="10">
    <source>
        <dbReference type="ARBA" id="ARBA00023136"/>
    </source>
</evidence>
<protein>
    <recommendedName>
        <fullName evidence="11">GPI mannosyltransferase 2</fullName>
        <ecNumber evidence="11">2.4.1.-</ecNumber>
    </recommendedName>
</protein>
<dbReference type="GO" id="GO:0031501">
    <property type="term" value="C:mannosyltransferase complex"/>
    <property type="evidence" value="ECO:0007669"/>
    <property type="project" value="TreeGrafter"/>
</dbReference>
<keyword evidence="6 11" id="KW-0808">Transferase</keyword>
<dbReference type="KEGG" id="bdw:94337712"/>
<evidence type="ECO:0000256" key="5">
    <source>
        <dbReference type="ARBA" id="ARBA00022676"/>
    </source>
</evidence>
<organism evidence="12 13">
    <name type="scientific">Babesia duncani</name>
    <dbReference type="NCBI Taxonomy" id="323732"/>
    <lineage>
        <taxon>Eukaryota</taxon>
        <taxon>Sar</taxon>
        <taxon>Alveolata</taxon>
        <taxon>Apicomplexa</taxon>
        <taxon>Aconoidasida</taxon>
        <taxon>Piroplasmida</taxon>
        <taxon>Babesiidae</taxon>
        <taxon>Babesia</taxon>
    </lineage>
</organism>
<keyword evidence="9 11" id="KW-1133">Transmembrane helix</keyword>
<reference evidence="12" key="1">
    <citation type="journal article" date="2023" name="Nat. Microbiol.">
        <title>Babesia duncani multi-omics identifies virulence factors and drug targets.</title>
        <authorList>
            <person name="Singh P."/>
            <person name="Lonardi S."/>
            <person name="Liang Q."/>
            <person name="Vydyam P."/>
            <person name="Khabirova E."/>
            <person name="Fang T."/>
            <person name="Gihaz S."/>
            <person name="Thekkiniath J."/>
            <person name="Munshi M."/>
            <person name="Abel S."/>
            <person name="Ciampossin L."/>
            <person name="Batugedara G."/>
            <person name="Gupta M."/>
            <person name="Lu X.M."/>
            <person name="Lenz T."/>
            <person name="Chakravarty S."/>
            <person name="Cornillot E."/>
            <person name="Hu Y."/>
            <person name="Ma W."/>
            <person name="Gonzalez L.M."/>
            <person name="Sanchez S."/>
            <person name="Estrada K."/>
            <person name="Sanchez-Flores A."/>
            <person name="Montero E."/>
            <person name="Harb O.S."/>
            <person name="Le Roch K.G."/>
            <person name="Mamoun C.B."/>
        </authorList>
    </citation>
    <scope>NUCLEOTIDE SEQUENCE</scope>
    <source>
        <strain evidence="12">WA1</strain>
    </source>
</reference>
<dbReference type="GO" id="GO:0005789">
    <property type="term" value="C:endoplasmic reticulum membrane"/>
    <property type="evidence" value="ECO:0007669"/>
    <property type="project" value="UniProtKB-SubCell"/>
</dbReference>
<dbReference type="Pfam" id="PF04188">
    <property type="entry name" value="Mannosyl_trans2"/>
    <property type="match status" value="1"/>
</dbReference>
<keyword evidence="5 11" id="KW-0328">Glycosyltransferase</keyword>
<comment type="subcellular location">
    <subcellularLocation>
        <location evidence="1 11">Endoplasmic reticulum membrane</location>
        <topology evidence="1 11">Multi-pass membrane protein</topology>
    </subcellularLocation>
</comment>
<gene>
    <name evidence="12" type="ORF">BdWA1_003415</name>
</gene>
<dbReference type="GO" id="GO:0006506">
    <property type="term" value="P:GPI anchor biosynthetic process"/>
    <property type="evidence" value="ECO:0007669"/>
    <property type="project" value="UniProtKB-KW"/>
</dbReference>
<keyword evidence="13" id="KW-1185">Reference proteome</keyword>
<name>A0AAD9UMK4_9APIC</name>
<dbReference type="EMBL" id="JALLKP010000005">
    <property type="protein sequence ID" value="KAK2195113.1"/>
    <property type="molecule type" value="Genomic_DNA"/>
</dbReference>
<evidence type="ECO:0000256" key="3">
    <source>
        <dbReference type="ARBA" id="ARBA00008698"/>
    </source>
</evidence>
<feature type="transmembrane region" description="Helical" evidence="11">
    <location>
        <begin position="605"/>
        <end position="625"/>
    </location>
</feature>
<feature type="transmembrane region" description="Helical" evidence="11">
    <location>
        <begin position="188"/>
        <end position="211"/>
    </location>
</feature>
<feature type="transmembrane region" description="Helical" evidence="11">
    <location>
        <begin position="270"/>
        <end position="286"/>
    </location>
</feature>
<evidence type="ECO:0000256" key="6">
    <source>
        <dbReference type="ARBA" id="ARBA00022679"/>
    </source>
</evidence>
<dbReference type="AlphaFoldDB" id="A0AAD9UMK4"/>
<evidence type="ECO:0000256" key="11">
    <source>
        <dbReference type="RuleBase" id="RU363112"/>
    </source>
</evidence>
<comment type="function">
    <text evidence="11">Mannosyltransferase involved in glycosylphosphatidylinositol-anchor biosynthesis.</text>
</comment>
<dbReference type="InterPro" id="IPR007315">
    <property type="entry name" value="PIG-V/Gpi18"/>
</dbReference>
<feature type="transmembrane region" description="Helical" evidence="11">
    <location>
        <begin position="540"/>
        <end position="562"/>
    </location>
</feature>
<dbReference type="EC" id="2.4.1.-" evidence="11"/>
<accession>A0AAD9UMK4</accession>
<keyword evidence="4 11" id="KW-0337">GPI-anchor biosynthesis</keyword>
<keyword evidence="8 11" id="KW-0256">Endoplasmic reticulum</keyword>
<dbReference type="GO" id="GO:0004376">
    <property type="term" value="F:GPI mannosyltransferase activity"/>
    <property type="evidence" value="ECO:0007669"/>
    <property type="project" value="InterPro"/>
</dbReference>
<evidence type="ECO:0000313" key="12">
    <source>
        <dbReference type="EMBL" id="KAK2195113.1"/>
    </source>
</evidence>
<sequence length="632" mass="72625">MIGVKETVSSKRPNVHLRLLLISLGLKFTLISIGMYLSYGMYLSAPKIRGDTYLLSTNTSPSKGANAKVFITHETKSLKAPISLPFSYLFALADVEHANGVLDDRFYKSPHFSLWKKIVALVVWDADRFLRYATDDLTYATEDSSAFFPLLPYGANLFGRFLLFLHKWLISFGYFTRGGVMPKIMYTAIGGLLFANLSNVLSVLSLYNLLLEILKRRQSLKGIGDEAHQTGMIETEPRGDIKVEKLAYLGALFYIIYPGAVHSISIYTEGIFSLATFTGLLLLFWAEDCRIAAKMSKSTSRNIVMTYVYEFGAVCSFFIGCFSRSNGTLLLAPLFFYTIRTCDVFSRFNLLWLDYAKRIEPNAKVEDYPAMHLVCLRFLVHWLKALIQAIILMIPAVAFQMYFYVMYCIRLTPDTFISISKYIEFFKLFLSQSGRSKLMEILKNDKQYTRSWCTAVPPSIYKYVQWKYWDVEFLYVLRDPMRLHIFSYACTTYAVGILCLVRFYKLYTAMFKKLQAQCNTTVCPDSFISNLTWVKPLVSIVSHAEFGLMIHLFITVVTFLFYAHTDIILRQVCPLPCYFLHFAIIVERLSDVKGIKIWEYDFERFYAVIILGYCVITMSIGLPLFTNFIGFT</sequence>
<dbReference type="Proteomes" id="UP001214638">
    <property type="component" value="Unassembled WGS sequence"/>
</dbReference>
<comment type="pathway">
    <text evidence="2 11">Glycolipid biosynthesis; glycosylphosphatidylinositol-anchor biosynthesis.</text>
</comment>
<evidence type="ECO:0000256" key="2">
    <source>
        <dbReference type="ARBA" id="ARBA00004687"/>
    </source>
</evidence>
<feature type="transmembrane region" description="Helical" evidence="11">
    <location>
        <begin position="386"/>
        <end position="405"/>
    </location>
</feature>
<dbReference type="GeneID" id="94337712"/>
<dbReference type="GO" id="GO:0000009">
    <property type="term" value="F:alpha-1,6-mannosyltransferase activity"/>
    <property type="evidence" value="ECO:0007669"/>
    <property type="project" value="InterPro"/>
</dbReference>
<feature type="transmembrane region" description="Helical" evidence="11">
    <location>
        <begin position="485"/>
        <end position="504"/>
    </location>
</feature>
<evidence type="ECO:0000313" key="13">
    <source>
        <dbReference type="Proteomes" id="UP001214638"/>
    </source>
</evidence>
<dbReference type="PANTHER" id="PTHR12468">
    <property type="entry name" value="GPI MANNOSYLTRANSFERASE 2"/>
    <property type="match status" value="1"/>
</dbReference>
<evidence type="ECO:0000256" key="1">
    <source>
        <dbReference type="ARBA" id="ARBA00004477"/>
    </source>
</evidence>
<feature type="transmembrane region" description="Helical" evidence="11">
    <location>
        <begin position="307"/>
        <end position="325"/>
    </location>
</feature>
<comment type="caution">
    <text evidence="12">The sequence shown here is derived from an EMBL/GenBank/DDBJ whole genome shotgun (WGS) entry which is preliminary data.</text>
</comment>
<evidence type="ECO:0000256" key="4">
    <source>
        <dbReference type="ARBA" id="ARBA00022502"/>
    </source>
</evidence>
<evidence type="ECO:0000256" key="8">
    <source>
        <dbReference type="ARBA" id="ARBA00022824"/>
    </source>
</evidence>
<proteinExistence type="inferred from homology"/>
<dbReference type="RefSeq" id="XP_067801956.1">
    <property type="nucleotide sequence ID" value="XM_067948425.1"/>
</dbReference>
<keyword evidence="7 11" id="KW-0812">Transmembrane</keyword>
<evidence type="ECO:0000256" key="9">
    <source>
        <dbReference type="ARBA" id="ARBA00022989"/>
    </source>
</evidence>
<comment type="similarity">
    <text evidence="3 11">Belongs to the PIGV family.</text>
</comment>
<keyword evidence="10 11" id="KW-0472">Membrane</keyword>